<dbReference type="AlphaFoldDB" id="A0A9Q1KUM0"/>
<gene>
    <name evidence="1" type="ORF">Cgig2_027195</name>
</gene>
<protein>
    <submittedName>
        <fullName evidence="1">Uncharacterized protein</fullName>
    </submittedName>
</protein>
<evidence type="ECO:0000313" key="1">
    <source>
        <dbReference type="EMBL" id="KAJ8449193.1"/>
    </source>
</evidence>
<keyword evidence="2" id="KW-1185">Reference proteome</keyword>
<sequence>MPWSHLGGPQSVAACRPALPLLFSPTLGVGYDLFWSGVPSLENRQPYLHLLCMKRKGSQGLALGRPIPLEKFLRNKRPVAVRKKSFAKNFNLGSQFKGSLSLDFLFLLSGPFTDSNCSSHKLGDGPRLVVLTYIKLEVTGYLSLLSRGFPKWSGTSPQPDSRCTKRKLYFQCFTFDFFSMAIMKPDLLLKQCHPRSPVSLGALWTVCTRLNARAEQVRSRSSQVAMKDQRLCHDVGTTCTDASSYLFRISLITGSRGNRRP</sequence>
<reference evidence="1" key="1">
    <citation type="submission" date="2022-04" db="EMBL/GenBank/DDBJ databases">
        <title>Carnegiea gigantea Genome sequencing and assembly v2.</title>
        <authorList>
            <person name="Copetti D."/>
            <person name="Sanderson M.J."/>
            <person name="Burquez A."/>
            <person name="Wojciechowski M.F."/>
        </authorList>
    </citation>
    <scope>NUCLEOTIDE SEQUENCE</scope>
    <source>
        <strain evidence="1">SGP5-SGP5p</strain>
        <tissue evidence="1">Aerial part</tissue>
    </source>
</reference>
<dbReference type="Proteomes" id="UP001153076">
    <property type="component" value="Unassembled WGS sequence"/>
</dbReference>
<accession>A0A9Q1KUM0</accession>
<proteinExistence type="predicted"/>
<evidence type="ECO:0000313" key="2">
    <source>
        <dbReference type="Proteomes" id="UP001153076"/>
    </source>
</evidence>
<organism evidence="1 2">
    <name type="scientific">Carnegiea gigantea</name>
    <dbReference type="NCBI Taxonomy" id="171969"/>
    <lineage>
        <taxon>Eukaryota</taxon>
        <taxon>Viridiplantae</taxon>
        <taxon>Streptophyta</taxon>
        <taxon>Embryophyta</taxon>
        <taxon>Tracheophyta</taxon>
        <taxon>Spermatophyta</taxon>
        <taxon>Magnoliopsida</taxon>
        <taxon>eudicotyledons</taxon>
        <taxon>Gunneridae</taxon>
        <taxon>Pentapetalae</taxon>
        <taxon>Caryophyllales</taxon>
        <taxon>Cactineae</taxon>
        <taxon>Cactaceae</taxon>
        <taxon>Cactoideae</taxon>
        <taxon>Echinocereeae</taxon>
        <taxon>Carnegiea</taxon>
    </lineage>
</organism>
<dbReference type="EMBL" id="JAKOGI010000024">
    <property type="protein sequence ID" value="KAJ8449193.1"/>
    <property type="molecule type" value="Genomic_DNA"/>
</dbReference>
<name>A0A9Q1KUM0_9CARY</name>
<comment type="caution">
    <text evidence="1">The sequence shown here is derived from an EMBL/GenBank/DDBJ whole genome shotgun (WGS) entry which is preliminary data.</text>
</comment>